<proteinExistence type="predicted"/>
<sequence>MAVKQRAVAEADKEERRNAILDAAEALFNEHPTRVANVAEVAAAAGLAKGTVYLYFPSKEEMLLALHERHVARFFAEVMRLLDGPGEIDFDAVFEVTRKHFIRAPGCLALTSRCFGLMDREIPLETALEFKIRVAQTLAAAGTALERHFPALSPGQGIVVFLHSYGLIVGLWQLLHPNERFGAAMNRPELKLIKRDYERDIEAALRALWSGMTAGSVPATPKRKSR</sequence>
<organism evidence="4 5">
    <name type="scientific">Usitatibacter rugosus</name>
    <dbReference type="NCBI Taxonomy" id="2732067"/>
    <lineage>
        <taxon>Bacteria</taxon>
        <taxon>Pseudomonadati</taxon>
        <taxon>Pseudomonadota</taxon>
        <taxon>Betaproteobacteria</taxon>
        <taxon>Nitrosomonadales</taxon>
        <taxon>Usitatibacteraceae</taxon>
        <taxon>Usitatibacter</taxon>
    </lineage>
</organism>
<dbReference type="PROSITE" id="PS50977">
    <property type="entry name" value="HTH_TETR_2"/>
    <property type="match status" value="1"/>
</dbReference>
<keyword evidence="1 2" id="KW-0238">DNA-binding</keyword>
<reference evidence="4 5" key="1">
    <citation type="submission" date="2020-04" db="EMBL/GenBank/DDBJ databases">
        <title>Usitatibacter rugosus gen. nov., sp. nov. and Usitatibacter palustris sp. nov., novel members of Usitatibacteraceae fam. nov. within the order Nitrosomonadales isolated from soil.</title>
        <authorList>
            <person name="Huber K.J."/>
            <person name="Neumann-Schaal M."/>
            <person name="Geppert A."/>
            <person name="Luckner M."/>
            <person name="Wanner G."/>
            <person name="Overmann J."/>
        </authorList>
    </citation>
    <scope>NUCLEOTIDE SEQUENCE [LARGE SCALE GENOMIC DNA]</scope>
    <source>
        <strain evidence="4 5">0125_3</strain>
    </source>
</reference>
<dbReference type="RefSeq" id="WP_171093084.1">
    <property type="nucleotide sequence ID" value="NZ_CP053069.1"/>
</dbReference>
<dbReference type="KEGG" id="uru:DSM104443_02687"/>
<dbReference type="AlphaFoldDB" id="A0A6M4GXK6"/>
<dbReference type="Proteomes" id="UP000501534">
    <property type="component" value="Chromosome"/>
</dbReference>
<dbReference type="InterPro" id="IPR041483">
    <property type="entry name" value="TetR_C_34"/>
</dbReference>
<evidence type="ECO:0000256" key="2">
    <source>
        <dbReference type="PROSITE-ProRule" id="PRU00335"/>
    </source>
</evidence>
<feature type="DNA-binding region" description="H-T-H motif" evidence="2">
    <location>
        <begin position="37"/>
        <end position="56"/>
    </location>
</feature>
<protein>
    <recommendedName>
        <fullName evidence="3">HTH tetR-type domain-containing protein</fullName>
    </recommendedName>
</protein>
<keyword evidence="5" id="KW-1185">Reference proteome</keyword>
<dbReference type="PRINTS" id="PR00455">
    <property type="entry name" value="HTHTETR"/>
</dbReference>
<evidence type="ECO:0000259" key="3">
    <source>
        <dbReference type="PROSITE" id="PS50977"/>
    </source>
</evidence>
<evidence type="ECO:0000256" key="1">
    <source>
        <dbReference type="ARBA" id="ARBA00023125"/>
    </source>
</evidence>
<evidence type="ECO:0000313" key="5">
    <source>
        <dbReference type="Proteomes" id="UP000501534"/>
    </source>
</evidence>
<gene>
    <name evidence="4" type="ORF">DSM104443_02687</name>
</gene>
<dbReference type="PANTHER" id="PTHR30055">
    <property type="entry name" value="HTH-TYPE TRANSCRIPTIONAL REGULATOR RUTR"/>
    <property type="match status" value="1"/>
</dbReference>
<dbReference type="Pfam" id="PF00440">
    <property type="entry name" value="TetR_N"/>
    <property type="match status" value="1"/>
</dbReference>
<dbReference type="InterPro" id="IPR050109">
    <property type="entry name" value="HTH-type_TetR-like_transc_reg"/>
</dbReference>
<dbReference type="InterPro" id="IPR001647">
    <property type="entry name" value="HTH_TetR"/>
</dbReference>
<dbReference type="InterPro" id="IPR009057">
    <property type="entry name" value="Homeodomain-like_sf"/>
</dbReference>
<dbReference type="Gene3D" id="1.10.357.10">
    <property type="entry name" value="Tetracycline Repressor, domain 2"/>
    <property type="match status" value="1"/>
</dbReference>
<dbReference type="EMBL" id="CP053069">
    <property type="protein sequence ID" value="QJR11608.1"/>
    <property type="molecule type" value="Genomic_DNA"/>
</dbReference>
<dbReference type="GO" id="GO:0000976">
    <property type="term" value="F:transcription cis-regulatory region binding"/>
    <property type="evidence" value="ECO:0007669"/>
    <property type="project" value="TreeGrafter"/>
</dbReference>
<evidence type="ECO:0000313" key="4">
    <source>
        <dbReference type="EMBL" id="QJR11608.1"/>
    </source>
</evidence>
<feature type="domain" description="HTH tetR-type" evidence="3">
    <location>
        <begin position="14"/>
        <end position="74"/>
    </location>
</feature>
<dbReference type="Pfam" id="PF17929">
    <property type="entry name" value="TetR_C_34"/>
    <property type="match status" value="1"/>
</dbReference>
<name>A0A6M4GXK6_9PROT</name>
<dbReference type="SUPFAM" id="SSF46689">
    <property type="entry name" value="Homeodomain-like"/>
    <property type="match status" value="1"/>
</dbReference>
<accession>A0A6M4GXK6</accession>
<dbReference type="GO" id="GO:0003700">
    <property type="term" value="F:DNA-binding transcription factor activity"/>
    <property type="evidence" value="ECO:0007669"/>
    <property type="project" value="TreeGrafter"/>
</dbReference>
<dbReference type="PANTHER" id="PTHR30055:SF178">
    <property type="entry name" value="POSSIBLE TRANSCRIPTIONAL REGULATORY PROTEIN"/>
    <property type="match status" value="1"/>
</dbReference>